<comment type="caution">
    <text evidence="1">The sequence shown here is derived from an EMBL/GenBank/DDBJ whole genome shotgun (WGS) entry which is preliminary data.</text>
</comment>
<dbReference type="AlphaFoldDB" id="A0AAV3T9Z2"/>
<dbReference type="EMBL" id="BAAADV010000004">
    <property type="protein sequence ID" value="GAA0674300.1"/>
    <property type="molecule type" value="Genomic_DNA"/>
</dbReference>
<keyword evidence="2" id="KW-1185">Reference proteome</keyword>
<reference evidence="1 2" key="1">
    <citation type="journal article" date="2019" name="Int. J. Syst. Evol. Microbiol.">
        <title>The Global Catalogue of Microorganisms (GCM) 10K type strain sequencing project: providing services to taxonomists for standard genome sequencing and annotation.</title>
        <authorList>
            <consortium name="The Broad Institute Genomics Platform"/>
            <consortium name="The Broad Institute Genome Sequencing Center for Infectious Disease"/>
            <person name="Wu L."/>
            <person name="Ma J."/>
        </authorList>
    </citation>
    <scope>NUCLEOTIDE SEQUENCE [LARGE SCALE GENOMIC DNA]</scope>
    <source>
        <strain evidence="1 2">JCM 16328</strain>
    </source>
</reference>
<dbReference type="Proteomes" id="UP001500420">
    <property type="component" value="Unassembled WGS sequence"/>
</dbReference>
<evidence type="ECO:0000313" key="2">
    <source>
        <dbReference type="Proteomes" id="UP001500420"/>
    </source>
</evidence>
<accession>A0AAV3T9Z2</accession>
<protein>
    <submittedName>
        <fullName evidence="1">Uncharacterized protein</fullName>
    </submittedName>
</protein>
<organism evidence="1 2">
    <name type="scientific">Natronoarchaeum mannanilyticum</name>
    <dbReference type="NCBI Taxonomy" id="926360"/>
    <lineage>
        <taxon>Archaea</taxon>
        <taxon>Methanobacteriati</taxon>
        <taxon>Methanobacteriota</taxon>
        <taxon>Stenosarchaea group</taxon>
        <taxon>Halobacteria</taxon>
        <taxon>Halobacteriales</taxon>
        <taxon>Natronoarchaeaceae</taxon>
    </lineage>
</organism>
<sequence length="107" mass="11558">MQKYAATFEFDEDRAGRTIRIDTLLGELKSTSFPYIADVIDAARSYRRSPGSAAPRSGNTVLRSDFDKFSCYSWVVTDKLGILASSGVDAIGSELTPGDSRCAGDPP</sequence>
<gene>
    <name evidence="1" type="ORF">GCM10009020_22020</name>
</gene>
<name>A0AAV3T9Z2_9EURY</name>
<proteinExistence type="predicted"/>
<evidence type="ECO:0000313" key="1">
    <source>
        <dbReference type="EMBL" id="GAA0674300.1"/>
    </source>
</evidence>